<dbReference type="GO" id="GO:0003677">
    <property type="term" value="F:DNA binding"/>
    <property type="evidence" value="ECO:0007669"/>
    <property type="project" value="InterPro"/>
</dbReference>
<dbReference type="Gene3D" id="1.10.260.40">
    <property type="entry name" value="lambda repressor-like DNA-binding domains"/>
    <property type="match status" value="1"/>
</dbReference>
<dbReference type="Proteomes" id="UP000509303">
    <property type="component" value="Chromosome"/>
</dbReference>
<dbReference type="InterPro" id="IPR001387">
    <property type="entry name" value="Cro/C1-type_HTH"/>
</dbReference>
<proteinExistence type="predicted"/>
<dbReference type="AlphaFoldDB" id="A0A7H8N5V3"/>
<name>A0A7H8N5V3_9ACTN</name>
<dbReference type="EMBL" id="CP054929">
    <property type="protein sequence ID" value="QKW49772.1"/>
    <property type="molecule type" value="Genomic_DNA"/>
</dbReference>
<dbReference type="SUPFAM" id="SSF47413">
    <property type="entry name" value="lambda repressor-like DNA-binding domains"/>
    <property type="match status" value="1"/>
</dbReference>
<protein>
    <submittedName>
        <fullName evidence="2">Helix-turn-helix transcriptional regulator</fullName>
    </submittedName>
</protein>
<dbReference type="PROSITE" id="PS50943">
    <property type="entry name" value="HTH_CROC1"/>
    <property type="match status" value="1"/>
</dbReference>
<gene>
    <name evidence="2" type="ORF">HUT08_09645</name>
</gene>
<evidence type="ECO:0000313" key="2">
    <source>
        <dbReference type="EMBL" id="QKW49772.1"/>
    </source>
</evidence>
<feature type="domain" description="HTH cro/C1-type" evidence="1">
    <location>
        <begin position="19"/>
        <end position="72"/>
    </location>
</feature>
<reference evidence="2 3" key="1">
    <citation type="submission" date="2020-06" db="EMBL/GenBank/DDBJ databases">
        <title>Genome mining for natural products.</title>
        <authorList>
            <person name="Zhang B."/>
            <person name="Shi J."/>
            <person name="Ge H."/>
        </authorList>
    </citation>
    <scope>NUCLEOTIDE SEQUENCE [LARGE SCALE GENOMIC DNA]</scope>
    <source>
        <strain evidence="2 3">NA00687</strain>
    </source>
</reference>
<dbReference type="SMART" id="SM00530">
    <property type="entry name" value="HTH_XRE"/>
    <property type="match status" value="1"/>
</dbReference>
<evidence type="ECO:0000313" key="3">
    <source>
        <dbReference type="Proteomes" id="UP000509303"/>
    </source>
</evidence>
<organism evidence="2 3">
    <name type="scientific">Streptomyces buecherae</name>
    <dbReference type="NCBI Taxonomy" id="2763006"/>
    <lineage>
        <taxon>Bacteria</taxon>
        <taxon>Bacillati</taxon>
        <taxon>Actinomycetota</taxon>
        <taxon>Actinomycetes</taxon>
        <taxon>Kitasatosporales</taxon>
        <taxon>Streptomycetaceae</taxon>
        <taxon>Streptomyces</taxon>
    </lineage>
</organism>
<accession>A0A7H8N5V3</accession>
<dbReference type="Pfam" id="PF13560">
    <property type="entry name" value="HTH_31"/>
    <property type="match status" value="1"/>
</dbReference>
<evidence type="ECO:0000259" key="1">
    <source>
        <dbReference type="PROSITE" id="PS50943"/>
    </source>
</evidence>
<dbReference type="RefSeq" id="WP_176161507.1">
    <property type="nucleotide sequence ID" value="NZ_CP054929.1"/>
</dbReference>
<dbReference type="InterPro" id="IPR010982">
    <property type="entry name" value="Lambda_DNA-bd_dom_sf"/>
</dbReference>
<sequence length="471" mass="50119">MPVKDAPVSGVWTEFGRQLRHCRRRAGLTQHQLGLRLGYHHSVVSKWESGKRELPASLVRRLDAVLGAGGELSAIAAGAHGSPMSWPGGSPWDAASLFWPVPGGRQPRLLGPLAVDDWPTRLSVQGPRCPLHERVDCAVPALGETRALLARVQRAAEDRLPVASDPDTVHGLAGLLSAQVRLSTTATPTAALVSTVERVLRSVVAWAEAVHVTGTFPTAQLRLAADYAQLAGRLRMERGQSAIAMAWFCHGLRWAQSTDDVVARGILPSDLSTLARVDGDPTAALGYAQNIAAVDSGRGWVMTLTHAYQARAYAVLGDGAETRRQAALARRRLAALDTRDEAEAPWLCGAEGLLRVESAVGGALRDLAATTDDPATARDAARATASSLAHLPPRMALAHLLLTVRLADCHACAGDPDGALALVGPVLEQAGRARQMTISRELRGLAARLVGRWGDLHAVREFGDRLRALEG</sequence>
<keyword evidence="3" id="KW-1185">Reference proteome</keyword>
<dbReference type="CDD" id="cd00093">
    <property type="entry name" value="HTH_XRE"/>
    <property type="match status" value="1"/>
</dbReference>